<dbReference type="GO" id="GO:0009244">
    <property type="term" value="P:lipopolysaccharide core region biosynthetic process"/>
    <property type="evidence" value="ECO:0007669"/>
    <property type="project" value="TreeGrafter"/>
</dbReference>
<dbReference type="CDD" id="cd03789">
    <property type="entry name" value="GT9_LPS_heptosyltransferase"/>
    <property type="match status" value="1"/>
</dbReference>
<reference evidence="3 4" key="1">
    <citation type="submission" date="2016-10" db="EMBL/GenBank/DDBJ databases">
        <authorList>
            <person name="de Groot N.N."/>
        </authorList>
    </citation>
    <scope>NUCLEOTIDE SEQUENCE [LARGE SCALE GENOMIC DNA]</scope>
    <source>
        <strain evidence="3 4">DSM 15269</strain>
    </source>
</reference>
<evidence type="ECO:0000313" key="3">
    <source>
        <dbReference type="EMBL" id="SDN80078.1"/>
    </source>
</evidence>
<evidence type="ECO:0000313" key="4">
    <source>
        <dbReference type="Proteomes" id="UP000199602"/>
    </source>
</evidence>
<organism evidence="3 4">
    <name type="scientific">Desulfonauticus submarinus</name>
    <dbReference type="NCBI Taxonomy" id="206665"/>
    <lineage>
        <taxon>Bacteria</taxon>
        <taxon>Pseudomonadati</taxon>
        <taxon>Thermodesulfobacteriota</taxon>
        <taxon>Desulfovibrionia</taxon>
        <taxon>Desulfovibrionales</taxon>
        <taxon>Desulfonauticaceae</taxon>
        <taxon>Desulfonauticus</taxon>
    </lineage>
</organism>
<protein>
    <submittedName>
        <fullName evidence="3">ADP-heptose:LPS heptosyltransferase</fullName>
    </submittedName>
</protein>
<dbReference type="GO" id="GO:0005829">
    <property type="term" value="C:cytosol"/>
    <property type="evidence" value="ECO:0007669"/>
    <property type="project" value="TreeGrafter"/>
</dbReference>
<dbReference type="Proteomes" id="UP000199602">
    <property type="component" value="Unassembled WGS sequence"/>
</dbReference>
<keyword evidence="2 3" id="KW-0808">Transferase</keyword>
<dbReference type="InterPro" id="IPR051199">
    <property type="entry name" value="LPS_LOS_Heptosyltrfase"/>
</dbReference>
<dbReference type="Pfam" id="PF01075">
    <property type="entry name" value="Glyco_transf_9"/>
    <property type="match status" value="1"/>
</dbReference>
<evidence type="ECO:0000256" key="2">
    <source>
        <dbReference type="ARBA" id="ARBA00022679"/>
    </source>
</evidence>
<accession>A0A1H0ECL4</accession>
<dbReference type="OrthoDB" id="9797795at2"/>
<dbReference type="EMBL" id="FNIN01000007">
    <property type="protein sequence ID" value="SDN80078.1"/>
    <property type="molecule type" value="Genomic_DNA"/>
</dbReference>
<gene>
    <name evidence="3" type="ORF">SAMN04488516_10760</name>
</gene>
<name>A0A1H0ECL4_9BACT</name>
<keyword evidence="1" id="KW-0328">Glycosyltransferase</keyword>
<dbReference type="RefSeq" id="WP_092065537.1">
    <property type="nucleotide sequence ID" value="NZ_FNIN01000007.1"/>
</dbReference>
<dbReference type="InterPro" id="IPR002201">
    <property type="entry name" value="Glyco_trans_9"/>
</dbReference>
<dbReference type="STRING" id="206665.SAMN04488516_10760"/>
<dbReference type="PANTHER" id="PTHR30160:SF1">
    <property type="entry name" value="LIPOPOLYSACCHARIDE 1,2-N-ACETYLGLUCOSAMINETRANSFERASE-RELATED"/>
    <property type="match status" value="1"/>
</dbReference>
<sequence length="509" mass="59214">MKKKILVINLTRFGDLIQTQPLISLLTKKEHAEVGLCCLENFSEVACFLKDISNIYPFPGGLILSHLDDLHQNKWPFAFKVLLDFVQTIKEEFSPSEVINLTPSLPARLLTLLLTQKARGFLLDKFGFGLYSNDWAAFLQASSAFRNCSPLNLVDLNIGIADNKRTYFSPLKLQAPFFSEVKRWKNKLENTVYHSQFIGFQLGASDNKRRWPLDYFVQLGRICYQKLDYVPVLVGSKSEIELGNRFAQKADFPYVNLIGKTSLKDLGSILKIIKFLITNDTGTMHLAAGLKTRVIAIFLATAQAWDTGPYLENSICLEPNLNCHPCSFKFKCTNYICRKKITPDVVFKFIKKFDIENIRVNSVRAYRTCFKNNFYSLNKLSTTDTRFYFMKFSQEIYLSFLLNRKLICIENIKINYRDELKNELKEIVSYFLIFKEYLNMIRSSSLFFKQQKVYKIYNKLNMVLDKSKFFSPLYHLWLIHSQQNSKGIESLLSITDRYFSFWNTVLNKI</sequence>
<dbReference type="AlphaFoldDB" id="A0A1H0ECL4"/>
<proteinExistence type="predicted"/>
<dbReference type="SUPFAM" id="SSF53756">
    <property type="entry name" value="UDP-Glycosyltransferase/glycogen phosphorylase"/>
    <property type="match status" value="1"/>
</dbReference>
<keyword evidence="4" id="KW-1185">Reference proteome</keyword>
<evidence type="ECO:0000256" key="1">
    <source>
        <dbReference type="ARBA" id="ARBA00022676"/>
    </source>
</evidence>
<dbReference type="PANTHER" id="PTHR30160">
    <property type="entry name" value="TETRAACYLDISACCHARIDE 4'-KINASE-RELATED"/>
    <property type="match status" value="1"/>
</dbReference>
<dbReference type="Gene3D" id="3.40.50.2000">
    <property type="entry name" value="Glycogen Phosphorylase B"/>
    <property type="match status" value="2"/>
</dbReference>
<dbReference type="GO" id="GO:0008713">
    <property type="term" value="F:ADP-heptose-lipopolysaccharide heptosyltransferase activity"/>
    <property type="evidence" value="ECO:0007669"/>
    <property type="project" value="TreeGrafter"/>
</dbReference>